<feature type="binding site" evidence="10">
    <location>
        <begin position="189"/>
        <end position="193"/>
    </location>
    <ligand>
        <name>GTP</name>
        <dbReference type="ChEBI" id="CHEBI:37565"/>
    </ligand>
</feature>
<evidence type="ECO:0000259" key="12">
    <source>
        <dbReference type="SMART" id="SM00962"/>
    </source>
</evidence>
<dbReference type="CDD" id="cd17874">
    <property type="entry name" value="FtsY"/>
    <property type="match status" value="1"/>
</dbReference>
<keyword evidence="7 10" id="KW-0472">Membrane</keyword>
<dbReference type="SUPFAM" id="SSF52540">
    <property type="entry name" value="P-loop containing nucleoside triphosphate hydrolases"/>
    <property type="match status" value="1"/>
</dbReference>
<evidence type="ECO:0000256" key="10">
    <source>
        <dbReference type="HAMAP-Rule" id="MF_00920"/>
    </source>
</evidence>
<dbReference type="SMART" id="SM00962">
    <property type="entry name" value="SRP54"/>
    <property type="match status" value="1"/>
</dbReference>
<keyword evidence="15" id="KW-1185">Reference proteome</keyword>
<protein>
    <recommendedName>
        <fullName evidence="10">Signal recognition particle receptor FtsY</fullName>
        <shortName evidence="10">SRP receptor</shortName>
        <ecNumber evidence="10">3.6.5.4</ecNumber>
    </recommendedName>
</protein>
<feature type="domain" description="AAA+ ATPase" evidence="11">
    <location>
        <begin position="99"/>
        <end position="282"/>
    </location>
</feature>
<feature type="binding site" evidence="10">
    <location>
        <begin position="107"/>
        <end position="114"/>
    </location>
    <ligand>
        <name>GTP</name>
        <dbReference type="ChEBI" id="CHEBI:37565"/>
    </ligand>
</feature>
<evidence type="ECO:0000256" key="5">
    <source>
        <dbReference type="ARBA" id="ARBA00022801"/>
    </source>
</evidence>
<dbReference type="SMART" id="SM00382">
    <property type="entry name" value="AAA"/>
    <property type="match status" value="1"/>
</dbReference>
<evidence type="ECO:0000256" key="1">
    <source>
        <dbReference type="ARBA" id="ARBA00004515"/>
    </source>
</evidence>
<evidence type="ECO:0000256" key="2">
    <source>
        <dbReference type="ARBA" id="ARBA00022475"/>
    </source>
</evidence>
<organism evidence="14 15">
    <name type="scientific">Sphingomonas lutea</name>
    <dbReference type="NCBI Taxonomy" id="1045317"/>
    <lineage>
        <taxon>Bacteria</taxon>
        <taxon>Pseudomonadati</taxon>
        <taxon>Pseudomonadota</taxon>
        <taxon>Alphaproteobacteria</taxon>
        <taxon>Sphingomonadales</taxon>
        <taxon>Sphingomonadaceae</taxon>
        <taxon>Sphingomonas</taxon>
    </lineage>
</organism>
<dbReference type="Pfam" id="PF02881">
    <property type="entry name" value="SRP54_N"/>
    <property type="match status" value="1"/>
</dbReference>
<dbReference type="InterPro" id="IPR013822">
    <property type="entry name" value="Signal_recog_particl_SRP54_hlx"/>
</dbReference>
<accession>A0A7G9SF91</accession>
<dbReference type="Pfam" id="PF00448">
    <property type="entry name" value="SRP54"/>
    <property type="match status" value="1"/>
</dbReference>
<dbReference type="InterPro" id="IPR027417">
    <property type="entry name" value="P-loop_NTPase"/>
</dbReference>
<dbReference type="KEGG" id="slut:H9L13_07255"/>
<feature type="domain" description="Signal recognition particle SRP54 helical bundle" evidence="13">
    <location>
        <begin position="7"/>
        <end position="85"/>
    </location>
</feature>
<dbReference type="RefSeq" id="WP_187537108.1">
    <property type="nucleotide sequence ID" value="NZ_BAABJT010000001.1"/>
</dbReference>
<dbReference type="EC" id="3.6.5.4" evidence="10"/>
<feature type="binding site" evidence="10">
    <location>
        <begin position="253"/>
        <end position="256"/>
    </location>
    <ligand>
        <name>GTP</name>
        <dbReference type="ChEBI" id="CHEBI:37565"/>
    </ligand>
</feature>
<dbReference type="InterPro" id="IPR042101">
    <property type="entry name" value="SRP54_N_sf"/>
</dbReference>
<comment type="similarity">
    <text evidence="10">Belongs to the GTP-binding SRP family. FtsY subfamily.</text>
</comment>
<proteinExistence type="inferred from homology"/>
<dbReference type="InterPro" id="IPR003593">
    <property type="entry name" value="AAA+_ATPase"/>
</dbReference>
<dbReference type="GO" id="GO:0005047">
    <property type="term" value="F:signal recognition particle binding"/>
    <property type="evidence" value="ECO:0007669"/>
    <property type="project" value="TreeGrafter"/>
</dbReference>
<dbReference type="FunFam" id="3.40.50.300:FF:000053">
    <property type="entry name" value="Signal recognition particle receptor FtsY"/>
    <property type="match status" value="1"/>
</dbReference>
<dbReference type="GO" id="GO:0003924">
    <property type="term" value="F:GTPase activity"/>
    <property type="evidence" value="ECO:0007669"/>
    <property type="project" value="UniProtKB-UniRule"/>
</dbReference>
<name>A0A7G9SF91_9SPHN</name>
<evidence type="ECO:0000259" key="13">
    <source>
        <dbReference type="SMART" id="SM00963"/>
    </source>
</evidence>
<dbReference type="GO" id="GO:0006614">
    <property type="term" value="P:SRP-dependent cotranslational protein targeting to membrane"/>
    <property type="evidence" value="ECO:0007669"/>
    <property type="project" value="InterPro"/>
</dbReference>
<dbReference type="InterPro" id="IPR036225">
    <property type="entry name" value="SRP/SRP_N"/>
</dbReference>
<evidence type="ECO:0000313" key="14">
    <source>
        <dbReference type="EMBL" id="QNN66516.1"/>
    </source>
</evidence>
<dbReference type="Gene3D" id="3.40.50.300">
    <property type="entry name" value="P-loop containing nucleotide triphosphate hydrolases"/>
    <property type="match status" value="1"/>
</dbReference>
<dbReference type="GO" id="GO:0005886">
    <property type="term" value="C:plasma membrane"/>
    <property type="evidence" value="ECO:0007669"/>
    <property type="project" value="UniProtKB-SubCell"/>
</dbReference>
<comment type="subcellular location">
    <subcellularLocation>
        <location evidence="1">Cell inner membrane</location>
        <topology evidence="1">Peripheral membrane protein</topology>
        <orientation evidence="1">Cytoplasmic side</orientation>
    </subcellularLocation>
    <subcellularLocation>
        <location evidence="10">Cell membrane</location>
        <topology evidence="10">Peripheral membrane protein</topology>
        <orientation evidence="10">Cytoplasmic side</orientation>
    </subcellularLocation>
    <subcellularLocation>
        <location evidence="10">Cytoplasm</location>
    </subcellularLocation>
</comment>
<keyword evidence="4 10" id="KW-0547">Nucleotide-binding</keyword>
<keyword evidence="3 10" id="KW-0963">Cytoplasm</keyword>
<dbReference type="Proteomes" id="UP000515971">
    <property type="component" value="Chromosome"/>
</dbReference>
<dbReference type="PANTHER" id="PTHR43134:SF1">
    <property type="entry name" value="SIGNAL RECOGNITION PARTICLE RECEPTOR SUBUNIT ALPHA"/>
    <property type="match status" value="1"/>
</dbReference>
<evidence type="ECO:0000256" key="7">
    <source>
        <dbReference type="ARBA" id="ARBA00023136"/>
    </source>
</evidence>
<reference evidence="14 15" key="1">
    <citation type="submission" date="2020-08" db="EMBL/GenBank/DDBJ databases">
        <title>Genome sequence of Sphingomonas lutea KCTC 23642T.</title>
        <authorList>
            <person name="Hyun D.-W."/>
            <person name="Bae J.-W."/>
        </authorList>
    </citation>
    <scope>NUCLEOTIDE SEQUENCE [LARGE SCALE GENOMIC DNA]</scope>
    <source>
        <strain evidence="14 15">KCTC 23642</strain>
    </source>
</reference>
<sequence>MSWLDRLRGGFSKTAERVAENLTGLTSTAALDTATLDDIEEALIASDLGPEASRRIREAIAARRFEQLDERGLRTILAEEIEKILAPVAKPLEVWGFPRPHVILVIGVNGSGKTTTIGKLGRLLKEQDYGVLLAAGDTFRAAAIEQLKIWGERIGAPVITGKEGGDAAGIVFDGVKQATATGIDALIVDTAGRLQNKSHLMDELSKIRRVLGRLNPEAPHDILLVLDATTGQNGLAQVEVFRESAGVTGLIMTKLDGTARGGVLVAAAEKFGLPIHAIGVGEQADDLRPFDPRAVARAIAGLPPE</sequence>
<comment type="catalytic activity">
    <reaction evidence="9 10">
        <text>GTP + H2O = GDP + phosphate + H(+)</text>
        <dbReference type="Rhea" id="RHEA:19669"/>
        <dbReference type="ChEBI" id="CHEBI:15377"/>
        <dbReference type="ChEBI" id="CHEBI:15378"/>
        <dbReference type="ChEBI" id="CHEBI:37565"/>
        <dbReference type="ChEBI" id="CHEBI:43474"/>
        <dbReference type="ChEBI" id="CHEBI:58189"/>
        <dbReference type="EC" id="3.6.5.4"/>
    </reaction>
</comment>
<evidence type="ECO:0000313" key="15">
    <source>
        <dbReference type="Proteomes" id="UP000515971"/>
    </source>
</evidence>
<evidence type="ECO:0000259" key="11">
    <source>
        <dbReference type="SMART" id="SM00382"/>
    </source>
</evidence>
<dbReference type="InterPro" id="IPR000897">
    <property type="entry name" value="SRP54_GTPase_dom"/>
</dbReference>
<evidence type="ECO:0000256" key="4">
    <source>
        <dbReference type="ARBA" id="ARBA00022741"/>
    </source>
</evidence>
<evidence type="ECO:0000256" key="3">
    <source>
        <dbReference type="ARBA" id="ARBA00022490"/>
    </source>
</evidence>
<keyword evidence="8 10" id="KW-0675">Receptor</keyword>
<dbReference type="HAMAP" id="MF_00920">
    <property type="entry name" value="FtsY"/>
    <property type="match status" value="1"/>
</dbReference>
<dbReference type="EMBL" id="CP060718">
    <property type="protein sequence ID" value="QNN66516.1"/>
    <property type="molecule type" value="Genomic_DNA"/>
</dbReference>
<keyword evidence="2 10" id="KW-1003">Cell membrane</keyword>
<feature type="domain" description="SRP54-type proteins GTP-binding" evidence="12">
    <location>
        <begin position="100"/>
        <end position="301"/>
    </location>
</feature>
<comment type="function">
    <text evidence="10">Involved in targeting and insertion of nascent membrane proteins into the cytoplasmic membrane. Acts as a receptor for the complex formed by the signal recognition particle (SRP) and the ribosome-nascent chain (RNC). Interaction with SRP-RNC leads to the transfer of the RNC complex to the Sec translocase for insertion into the membrane, the hydrolysis of GTP by both Ffh and FtsY, and the dissociation of the SRP-FtsY complex into the individual components.</text>
</comment>
<dbReference type="GO" id="GO:0005737">
    <property type="term" value="C:cytoplasm"/>
    <property type="evidence" value="ECO:0007669"/>
    <property type="project" value="UniProtKB-SubCell"/>
</dbReference>
<evidence type="ECO:0000256" key="9">
    <source>
        <dbReference type="ARBA" id="ARBA00048027"/>
    </source>
</evidence>
<dbReference type="GO" id="GO:0005525">
    <property type="term" value="F:GTP binding"/>
    <property type="evidence" value="ECO:0007669"/>
    <property type="project" value="UniProtKB-UniRule"/>
</dbReference>
<comment type="subunit">
    <text evidence="10">Part of the signal recognition particle protein translocation system, which is composed of SRP and FtsY. SRP is a ribonucleoprotein composed of Ffh and a 4.5S RNA molecule.</text>
</comment>
<keyword evidence="6 10" id="KW-0342">GTP-binding</keyword>
<evidence type="ECO:0000256" key="8">
    <source>
        <dbReference type="ARBA" id="ARBA00023170"/>
    </source>
</evidence>
<dbReference type="SMART" id="SM00963">
    <property type="entry name" value="SRP54_N"/>
    <property type="match status" value="1"/>
</dbReference>
<dbReference type="InterPro" id="IPR004390">
    <property type="entry name" value="SR_rcpt_FtsY"/>
</dbReference>
<dbReference type="AlphaFoldDB" id="A0A7G9SF91"/>
<dbReference type="SUPFAM" id="SSF47364">
    <property type="entry name" value="Domain of the SRP/SRP receptor G-proteins"/>
    <property type="match status" value="1"/>
</dbReference>
<dbReference type="PANTHER" id="PTHR43134">
    <property type="entry name" value="SIGNAL RECOGNITION PARTICLE RECEPTOR SUBUNIT ALPHA"/>
    <property type="match status" value="1"/>
</dbReference>
<keyword evidence="5 10" id="KW-0378">Hydrolase</keyword>
<dbReference type="NCBIfam" id="TIGR00064">
    <property type="entry name" value="ftsY"/>
    <property type="match status" value="1"/>
</dbReference>
<gene>
    <name evidence="10 14" type="primary">ftsY</name>
    <name evidence="14" type="ORF">H9L13_07255</name>
</gene>
<dbReference type="Gene3D" id="1.20.120.140">
    <property type="entry name" value="Signal recognition particle SRP54, nucleotide-binding domain"/>
    <property type="match status" value="1"/>
</dbReference>
<evidence type="ECO:0000256" key="6">
    <source>
        <dbReference type="ARBA" id="ARBA00023134"/>
    </source>
</evidence>